<feature type="domain" description="Glucosamine/galactosamine-6-phosphate isomerase" evidence="1">
    <location>
        <begin position="18"/>
        <end position="241"/>
    </location>
</feature>
<dbReference type="Proteomes" id="UP000238642">
    <property type="component" value="Unassembled WGS sequence"/>
</dbReference>
<evidence type="ECO:0000313" key="2">
    <source>
        <dbReference type="EMBL" id="PRD56584.1"/>
    </source>
</evidence>
<reference evidence="2 3" key="1">
    <citation type="submission" date="2018-02" db="EMBL/GenBank/DDBJ databases">
        <title>The draft genome of Sphingobacterium gobiense H7.</title>
        <authorList>
            <person name="Li L."/>
            <person name="Liu L."/>
            <person name="Zhang X."/>
            <person name="Wang T."/>
            <person name="Liang L."/>
        </authorList>
    </citation>
    <scope>NUCLEOTIDE SEQUENCE [LARGE SCALE GENOMIC DNA]</scope>
    <source>
        <strain evidence="2 3">ACCC 05757</strain>
    </source>
</reference>
<gene>
    <name evidence="2" type="ORF">C5749_04925</name>
</gene>
<dbReference type="SUPFAM" id="SSF100950">
    <property type="entry name" value="NagB/RpiA/CoA transferase-like"/>
    <property type="match status" value="1"/>
</dbReference>
<dbReference type="GO" id="GO:0004342">
    <property type="term" value="F:glucosamine-6-phosphate deaminase activity"/>
    <property type="evidence" value="ECO:0007669"/>
    <property type="project" value="InterPro"/>
</dbReference>
<dbReference type="InterPro" id="IPR037171">
    <property type="entry name" value="NagB/RpiA_transferase-like"/>
</dbReference>
<dbReference type="Pfam" id="PF01182">
    <property type="entry name" value="Glucosamine_iso"/>
    <property type="match status" value="1"/>
</dbReference>
<dbReference type="GO" id="GO:0006046">
    <property type="term" value="P:N-acetylglucosamine catabolic process"/>
    <property type="evidence" value="ECO:0007669"/>
    <property type="project" value="TreeGrafter"/>
</dbReference>
<dbReference type="RefSeq" id="WP_105723532.1">
    <property type="nucleotide sequence ID" value="NZ_PVBS01000001.1"/>
</dbReference>
<dbReference type="GO" id="GO:0006043">
    <property type="term" value="P:glucosamine catabolic process"/>
    <property type="evidence" value="ECO:0007669"/>
    <property type="project" value="TreeGrafter"/>
</dbReference>
<dbReference type="OrthoDB" id="9791139at2"/>
<dbReference type="Gene3D" id="3.40.50.1360">
    <property type="match status" value="1"/>
</dbReference>
<accession>A0A2S9JTI5</accession>
<dbReference type="GO" id="GO:0042802">
    <property type="term" value="F:identical protein binding"/>
    <property type="evidence" value="ECO:0007669"/>
    <property type="project" value="TreeGrafter"/>
</dbReference>
<dbReference type="CDD" id="cd01399">
    <property type="entry name" value="GlcN6P_deaminase"/>
    <property type="match status" value="1"/>
</dbReference>
<dbReference type="AlphaFoldDB" id="A0A2S9JTI5"/>
<organism evidence="2 3">
    <name type="scientific">Sphingobacterium gobiense</name>
    <dbReference type="NCBI Taxonomy" id="1382456"/>
    <lineage>
        <taxon>Bacteria</taxon>
        <taxon>Pseudomonadati</taxon>
        <taxon>Bacteroidota</taxon>
        <taxon>Sphingobacteriia</taxon>
        <taxon>Sphingobacteriales</taxon>
        <taxon>Sphingobacteriaceae</taxon>
        <taxon>Sphingobacterium</taxon>
    </lineage>
</organism>
<dbReference type="PANTHER" id="PTHR11280">
    <property type="entry name" value="GLUCOSAMINE-6-PHOSPHATE ISOMERASE"/>
    <property type="match status" value="1"/>
</dbReference>
<dbReference type="EMBL" id="PVBS01000001">
    <property type="protein sequence ID" value="PRD56584.1"/>
    <property type="molecule type" value="Genomic_DNA"/>
</dbReference>
<name>A0A2S9JTI5_9SPHI</name>
<evidence type="ECO:0000259" key="1">
    <source>
        <dbReference type="Pfam" id="PF01182"/>
    </source>
</evidence>
<dbReference type="GO" id="GO:0005737">
    <property type="term" value="C:cytoplasm"/>
    <property type="evidence" value="ECO:0007669"/>
    <property type="project" value="TreeGrafter"/>
</dbReference>
<sequence length="258" mass="29965">MEIEQNKIEQLQIRTYESREQLGQDAGEMVSKKIQELQRHKDYVYIIFASAPSQNEFLETLVKDTIIDWEKVVAFHMDEYIGLDLAHPQSFGYFLKENLFDKVPIHDVHYIQGDSGNIERECERYEQLLRTHPVDIVCMGIGENTHIAFNDPHVADFNDPYWVKIVDLDDKSRQQQVNDGCFNSFDEVPTHAITLTVPALLQGKFLYCMVPGENKAKAVYQTLYEGIDARYPSTILRKHQNAHLFIDKDSAQYLHEPL</sequence>
<dbReference type="GO" id="GO:0005975">
    <property type="term" value="P:carbohydrate metabolic process"/>
    <property type="evidence" value="ECO:0007669"/>
    <property type="project" value="InterPro"/>
</dbReference>
<evidence type="ECO:0000313" key="3">
    <source>
        <dbReference type="Proteomes" id="UP000238642"/>
    </source>
</evidence>
<comment type="caution">
    <text evidence="2">The sequence shown here is derived from an EMBL/GenBank/DDBJ whole genome shotgun (WGS) entry which is preliminary data.</text>
</comment>
<proteinExistence type="predicted"/>
<keyword evidence="3" id="KW-1185">Reference proteome</keyword>
<dbReference type="PANTHER" id="PTHR11280:SF6">
    <property type="entry name" value="GLUCOSAMINE-6-PHOSPHATE ISOMERASE NAGB"/>
    <property type="match status" value="1"/>
</dbReference>
<dbReference type="GO" id="GO:0019262">
    <property type="term" value="P:N-acetylneuraminate catabolic process"/>
    <property type="evidence" value="ECO:0007669"/>
    <property type="project" value="TreeGrafter"/>
</dbReference>
<dbReference type="InterPro" id="IPR006148">
    <property type="entry name" value="Glc/Gal-6P_isomerase"/>
</dbReference>
<dbReference type="InterPro" id="IPR004547">
    <property type="entry name" value="Glucosamine6P_isomerase"/>
</dbReference>
<protein>
    <submittedName>
        <fullName evidence="2">Glucosamine-6-phosphate deaminase</fullName>
    </submittedName>
</protein>